<reference evidence="1 2" key="1">
    <citation type="submission" date="2016-11" db="EMBL/GenBank/DDBJ databases">
        <authorList>
            <person name="Jaros S."/>
            <person name="Januszkiewicz K."/>
            <person name="Wedrychowicz H."/>
        </authorList>
    </citation>
    <scope>NUCLEOTIDE SEQUENCE [LARGE SCALE GENOMIC DNA]</scope>
    <source>
        <strain evidence="1 2">DSM 18772</strain>
    </source>
</reference>
<evidence type="ECO:0000313" key="1">
    <source>
        <dbReference type="EMBL" id="SHI45140.1"/>
    </source>
</evidence>
<dbReference type="InParanoid" id="A0A1M6B8S6"/>
<keyword evidence="2" id="KW-1185">Reference proteome</keyword>
<dbReference type="AlphaFoldDB" id="A0A1M6B8S6"/>
<organism evidence="1 2">
    <name type="scientific">Rubritalea squalenifaciens DSM 18772</name>
    <dbReference type="NCBI Taxonomy" id="1123071"/>
    <lineage>
        <taxon>Bacteria</taxon>
        <taxon>Pseudomonadati</taxon>
        <taxon>Verrucomicrobiota</taxon>
        <taxon>Verrucomicrobiia</taxon>
        <taxon>Verrucomicrobiales</taxon>
        <taxon>Rubritaleaceae</taxon>
        <taxon>Rubritalea</taxon>
    </lineage>
</organism>
<proteinExistence type="predicted"/>
<protein>
    <submittedName>
        <fullName evidence="1">Uncharacterized protein</fullName>
    </submittedName>
</protein>
<dbReference type="Proteomes" id="UP000184510">
    <property type="component" value="Unassembled WGS sequence"/>
</dbReference>
<accession>A0A1M6B8S6</accession>
<name>A0A1M6B8S6_9BACT</name>
<gene>
    <name evidence="1" type="ORF">SAMN02745181_0148</name>
</gene>
<evidence type="ECO:0000313" key="2">
    <source>
        <dbReference type="Proteomes" id="UP000184510"/>
    </source>
</evidence>
<dbReference type="EMBL" id="FQYR01000002">
    <property type="protein sequence ID" value="SHI45140.1"/>
    <property type="molecule type" value="Genomic_DNA"/>
</dbReference>
<sequence length="207" mass="22858">MPHMLSYTHTLIIGALALMPLSAHADKRISILNPSFREKAPGANTPKDWVVNVKKGANLSQVSKPGLSVVTMFGTGAVMEQSFLSSEATADKFSTYYITFDAGWRNNSKKNQIFSFVFELVNVTDNTVLGKAIYVIPPNAPSNKYDDYRVASRGTTLRISFDNTNLSLRGDEVSLRISSESSMESEDIQLSHQLTGWIDNIYVKAAK</sequence>